<dbReference type="Gene3D" id="3.30.40.10">
    <property type="entry name" value="Zinc/RING finger domain, C3HC4 (zinc finger)"/>
    <property type="match status" value="1"/>
</dbReference>
<keyword evidence="15" id="KW-1185">Reference proteome</keyword>
<evidence type="ECO:0000256" key="2">
    <source>
        <dbReference type="ARBA" id="ARBA00004286"/>
    </source>
</evidence>
<dbReference type="EMBL" id="OX459120">
    <property type="protein sequence ID" value="CAI9098600.1"/>
    <property type="molecule type" value="Genomic_DNA"/>
</dbReference>
<dbReference type="GO" id="GO:0042054">
    <property type="term" value="F:histone methyltransferase activity"/>
    <property type="evidence" value="ECO:0007669"/>
    <property type="project" value="InterPro"/>
</dbReference>
<feature type="domain" description="Post-SET" evidence="12">
    <location>
        <begin position="457"/>
        <end position="473"/>
    </location>
</feature>
<keyword evidence="8" id="KW-0863">Zinc-finger</keyword>
<evidence type="ECO:0000259" key="12">
    <source>
        <dbReference type="PROSITE" id="PS50868"/>
    </source>
</evidence>
<evidence type="ECO:0000256" key="6">
    <source>
        <dbReference type="ARBA" id="ARBA00022691"/>
    </source>
</evidence>
<dbReference type="InterPro" id="IPR013083">
    <property type="entry name" value="Znf_RING/FYVE/PHD"/>
</dbReference>
<dbReference type="InterPro" id="IPR046341">
    <property type="entry name" value="SET_dom_sf"/>
</dbReference>
<dbReference type="Gene3D" id="2.170.270.10">
    <property type="entry name" value="SET domain"/>
    <property type="match status" value="1"/>
</dbReference>
<dbReference type="PANTHER" id="PTHR22884">
    <property type="entry name" value="SET DOMAIN PROTEINS"/>
    <property type="match status" value="1"/>
</dbReference>
<dbReference type="PROSITE" id="PS50280">
    <property type="entry name" value="SET"/>
    <property type="match status" value="1"/>
</dbReference>
<keyword evidence="10" id="KW-0539">Nucleus</keyword>
<evidence type="ECO:0000256" key="7">
    <source>
        <dbReference type="ARBA" id="ARBA00022723"/>
    </source>
</evidence>
<feature type="domain" description="AWS" evidence="13">
    <location>
        <begin position="290"/>
        <end position="334"/>
    </location>
</feature>
<evidence type="ECO:0000256" key="8">
    <source>
        <dbReference type="ARBA" id="ARBA00022771"/>
    </source>
</evidence>
<keyword evidence="3" id="KW-0158">Chromosome</keyword>
<comment type="subcellular location">
    <subcellularLocation>
        <location evidence="2">Chromosome</location>
    </subcellularLocation>
    <subcellularLocation>
        <location evidence="1">Nucleus</location>
    </subcellularLocation>
</comment>
<evidence type="ECO:0000313" key="14">
    <source>
        <dbReference type="EMBL" id="CAI9098600.1"/>
    </source>
</evidence>
<dbReference type="Pfam" id="PF00856">
    <property type="entry name" value="SET"/>
    <property type="match status" value="1"/>
</dbReference>
<keyword evidence="7" id="KW-0479">Metal-binding</keyword>
<evidence type="ECO:0000313" key="15">
    <source>
        <dbReference type="Proteomes" id="UP001161247"/>
    </source>
</evidence>
<dbReference type="InterPro" id="IPR001214">
    <property type="entry name" value="SET_dom"/>
</dbReference>
<evidence type="ECO:0000256" key="3">
    <source>
        <dbReference type="ARBA" id="ARBA00022454"/>
    </source>
</evidence>
<evidence type="ECO:0000256" key="5">
    <source>
        <dbReference type="ARBA" id="ARBA00022679"/>
    </source>
</evidence>
<dbReference type="SMART" id="SM00508">
    <property type="entry name" value="PostSET"/>
    <property type="match status" value="1"/>
</dbReference>
<keyword evidence="5" id="KW-0808">Transferase</keyword>
<evidence type="ECO:0000256" key="9">
    <source>
        <dbReference type="ARBA" id="ARBA00022833"/>
    </source>
</evidence>
<dbReference type="InterPro" id="IPR025787">
    <property type="entry name" value="Hist-Lys_N-MeTrfase_SET2_plant"/>
</dbReference>
<name>A0AAV1CTB2_OLDCO</name>
<dbReference type="InterPro" id="IPR001965">
    <property type="entry name" value="Znf_PHD"/>
</dbReference>
<dbReference type="PROSITE" id="PS50868">
    <property type="entry name" value="POST_SET"/>
    <property type="match status" value="1"/>
</dbReference>
<evidence type="ECO:0000256" key="1">
    <source>
        <dbReference type="ARBA" id="ARBA00004123"/>
    </source>
</evidence>
<evidence type="ECO:0000259" key="11">
    <source>
        <dbReference type="PROSITE" id="PS50280"/>
    </source>
</evidence>
<dbReference type="InterPro" id="IPR050777">
    <property type="entry name" value="SET2_Histone-Lys_MeTrsfase"/>
</dbReference>
<dbReference type="Proteomes" id="UP001161247">
    <property type="component" value="Chromosome 3"/>
</dbReference>
<dbReference type="AlphaFoldDB" id="A0AAV1CTB2"/>
<dbReference type="SMART" id="SM00249">
    <property type="entry name" value="PHD"/>
    <property type="match status" value="2"/>
</dbReference>
<dbReference type="InterPro" id="IPR003616">
    <property type="entry name" value="Post-SET_dom"/>
</dbReference>
<keyword evidence="9" id="KW-0862">Zinc</keyword>
<evidence type="ECO:0000259" key="13">
    <source>
        <dbReference type="PROSITE" id="PS51215"/>
    </source>
</evidence>
<dbReference type="GO" id="GO:0005634">
    <property type="term" value="C:nucleus"/>
    <property type="evidence" value="ECO:0007669"/>
    <property type="project" value="UniProtKB-SubCell"/>
</dbReference>
<sequence>MPNLESHTLSSPPSLPIVPHSNVVKPIPNRALNLFTVKALNLNPVRKLRENEHGAGSLAVESEFTSNGDVGDGIGAKSNWGGSEMGPIKSLDDYVKDWVQRRVKAGISEHRCYLPFLSHGSKMVECRVCKNSIYPKEGIICSVRDCPEVYHLTCAVERLGFSSSKPFKCPQHECYLCKDKIRLLRCMRCHLASHIKCAAFPKHIIYYPNNPGQVLCWKHPDDWRSDLEQSTPSDSLEEIFCRLPLPYIEEEFMIDMSWKDAVENKLEPPPYIHIKRNVYLIKKRRENTVIDVGCTNCHSSECAEDCVCRVQCISCSKACKCSERCTNRPFRNEKKISIVQTALCGWGVVAAEPINKGEFIIEYVGEVIDDALCEQRLWEMKHKKIKNFYMCELRKDFTIDATKKGNPSRFLNHSCDPNCKLEKWQVEGETRVGVFAAKCIEAGEPLTYDYRFIQFGPEVKCHCGAPNCQGYLGTKRKISKVDFCWDWGLRRKRTATSCLNILKVD</sequence>
<keyword evidence="4" id="KW-0489">Methyltransferase</keyword>
<dbReference type="GO" id="GO:0005694">
    <property type="term" value="C:chromosome"/>
    <property type="evidence" value="ECO:0007669"/>
    <property type="project" value="UniProtKB-SubCell"/>
</dbReference>
<dbReference type="InterPro" id="IPR006560">
    <property type="entry name" value="AWS_dom"/>
</dbReference>
<dbReference type="PROSITE" id="PS51215">
    <property type="entry name" value="AWS"/>
    <property type="match status" value="1"/>
</dbReference>
<evidence type="ECO:0000256" key="4">
    <source>
        <dbReference type="ARBA" id="ARBA00022603"/>
    </source>
</evidence>
<evidence type="ECO:0000256" key="10">
    <source>
        <dbReference type="ARBA" id="ARBA00023242"/>
    </source>
</evidence>
<dbReference type="GO" id="GO:0008270">
    <property type="term" value="F:zinc ion binding"/>
    <property type="evidence" value="ECO:0007669"/>
    <property type="project" value="UniProtKB-KW"/>
</dbReference>
<protein>
    <submittedName>
        <fullName evidence="14">OLC1v1035276C1</fullName>
    </submittedName>
</protein>
<dbReference type="PROSITE" id="PS51578">
    <property type="entry name" value="SAM_MT43_SET2_2"/>
    <property type="match status" value="1"/>
</dbReference>
<organism evidence="14 15">
    <name type="scientific">Oldenlandia corymbosa var. corymbosa</name>
    <dbReference type="NCBI Taxonomy" id="529605"/>
    <lineage>
        <taxon>Eukaryota</taxon>
        <taxon>Viridiplantae</taxon>
        <taxon>Streptophyta</taxon>
        <taxon>Embryophyta</taxon>
        <taxon>Tracheophyta</taxon>
        <taxon>Spermatophyta</taxon>
        <taxon>Magnoliopsida</taxon>
        <taxon>eudicotyledons</taxon>
        <taxon>Gunneridae</taxon>
        <taxon>Pentapetalae</taxon>
        <taxon>asterids</taxon>
        <taxon>lamiids</taxon>
        <taxon>Gentianales</taxon>
        <taxon>Rubiaceae</taxon>
        <taxon>Rubioideae</taxon>
        <taxon>Spermacoceae</taxon>
        <taxon>Hedyotis-Oldenlandia complex</taxon>
        <taxon>Oldenlandia</taxon>
    </lineage>
</organism>
<dbReference type="SMART" id="SM00317">
    <property type="entry name" value="SET"/>
    <property type="match status" value="1"/>
</dbReference>
<dbReference type="FunFam" id="2.170.270.10:FF:000043">
    <property type="entry name" value="Histone-lysine N-methyltransferase"/>
    <property type="match status" value="1"/>
</dbReference>
<feature type="domain" description="SET" evidence="11">
    <location>
        <begin position="334"/>
        <end position="451"/>
    </location>
</feature>
<proteinExistence type="predicted"/>
<dbReference type="InterPro" id="IPR047893">
    <property type="entry name" value="ASHR3-like_SET"/>
</dbReference>
<keyword evidence="6" id="KW-0949">S-adenosyl-L-methionine</keyword>
<accession>A0AAV1CTB2</accession>
<dbReference type="SUPFAM" id="SSF82199">
    <property type="entry name" value="SET domain"/>
    <property type="match status" value="1"/>
</dbReference>
<dbReference type="CDD" id="cd19175">
    <property type="entry name" value="SET_ASHR3-like"/>
    <property type="match status" value="1"/>
</dbReference>
<gene>
    <name evidence="14" type="ORF">OLC1_LOCUS8770</name>
</gene>
<reference evidence="14" key="1">
    <citation type="submission" date="2023-03" db="EMBL/GenBank/DDBJ databases">
        <authorList>
            <person name="Julca I."/>
        </authorList>
    </citation>
    <scope>NUCLEOTIDE SEQUENCE</scope>
</reference>
<dbReference type="GO" id="GO:0032259">
    <property type="term" value="P:methylation"/>
    <property type="evidence" value="ECO:0007669"/>
    <property type="project" value="UniProtKB-KW"/>
</dbReference>